<dbReference type="InterPro" id="IPR013780">
    <property type="entry name" value="Glyco_hydro_b"/>
</dbReference>
<proteinExistence type="predicted"/>
<keyword evidence="2" id="KW-0858">Xylan degradation</keyword>
<dbReference type="OrthoDB" id="9806701at2"/>
<keyword evidence="3" id="KW-1185">Reference proteome</keyword>
<dbReference type="InterPro" id="IPR017853">
    <property type="entry name" value="GH"/>
</dbReference>
<name>A0A2U2B5W6_9BACT</name>
<protein>
    <submittedName>
        <fullName evidence="2">Endo-1,4-beta-xylanase</fullName>
    </submittedName>
</protein>
<feature type="domain" description="Endo-beta-1,6-galactanase-like" evidence="1">
    <location>
        <begin position="27"/>
        <end position="391"/>
    </location>
</feature>
<dbReference type="PANTHER" id="PTHR42767">
    <property type="entry name" value="ENDO-BETA-1,6-GALACTANASE"/>
    <property type="match status" value="1"/>
</dbReference>
<accession>A0A2U2B5W6</accession>
<sequence>MQKISLLFSVIFLLVFSGYGKNPESRHININLDKEYQVMHSFGASDSWRCQFVGANWPQNKKNQMAEWLFSKETDDQGNPLGIGLSMWRFYIGAGSMEQGDSSEIYNPWRRAECFLNEDGTYNWSKQKGEQWFLKQAHKHGVENTMAFSISAPVHYTLNGKAFSPKKRTHLNIKEDKLDDYAAFLAEVCEYFESKGLGFDYLSPFNEPQWDWSNPSQEGTPATNEDLFLFTHFLDHEFTKRGLNTQMALGEAAEYQFLYRKGDQYAGSSGQFREFLSENSPMYIGQFRNVATLFSGHSYFTTWPVEKLIDIRQKLRSSLDSINPAMDFWQSEFCILEENDDIESGHGRDLGMGTALYVARVIHHDLTIANATSWQWWTALTQCNYKDGLIYLDNGNEGIPSQQHPDNEALKYDGNFHDSKLMWALGNYSRFVRPGMVRVEVSYGQSASLEDQAVSLMVSGYKNTATNELVVVAVNYGGESEKLFLEEDGRFLKKVKAYETSEKSDLQYELTELTDLVVAPKSVKTFVLKLKQ</sequence>
<evidence type="ECO:0000313" key="3">
    <source>
        <dbReference type="Proteomes" id="UP000244956"/>
    </source>
</evidence>
<dbReference type="Gene3D" id="2.60.40.1180">
    <property type="entry name" value="Golgi alpha-mannosidase II"/>
    <property type="match status" value="1"/>
</dbReference>
<dbReference type="EMBL" id="QEWP01000014">
    <property type="protein sequence ID" value="PWD98470.1"/>
    <property type="molecule type" value="Genomic_DNA"/>
</dbReference>
<dbReference type="GO" id="GO:0045493">
    <property type="term" value="P:xylan catabolic process"/>
    <property type="evidence" value="ECO:0007669"/>
    <property type="project" value="UniProtKB-KW"/>
</dbReference>
<dbReference type="AlphaFoldDB" id="A0A2U2B5W6"/>
<dbReference type="Proteomes" id="UP000244956">
    <property type="component" value="Unassembled WGS sequence"/>
</dbReference>
<evidence type="ECO:0000313" key="2">
    <source>
        <dbReference type="EMBL" id="PWD98470.1"/>
    </source>
</evidence>
<dbReference type="RefSeq" id="WP_109265382.1">
    <property type="nucleotide sequence ID" value="NZ_QEWP01000014.1"/>
</dbReference>
<reference evidence="2 3" key="1">
    <citation type="submission" date="2018-05" db="EMBL/GenBank/DDBJ databases">
        <title>Marinilabilia rubrum sp. nov., isolated from saltern sediment.</title>
        <authorList>
            <person name="Zhang R."/>
        </authorList>
    </citation>
    <scope>NUCLEOTIDE SEQUENCE [LARGE SCALE GENOMIC DNA]</scope>
    <source>
        <strain evidence="2 3">WTE16</strain>
    </source>
</reference>
<keyword evidence="2" id="KW-0119">Carbohydrate metabolism</keyword>
<dbReference type="Pfam" id="PF14587">
    <property type="entry name" value="Glyco_hydr_30_2"/>
    <property type="match status" value="1"/>
</dbReference>
<dbReference type="Gene3D" id="3.20.20.80">
    <property type="entry name" value="Glycosidases"/>
    <property type="match status" value="1"/>
</dbReference>
<dbReference type="InterPro" id="IPR039514">
    <property type="entry name" value="6GAL-like"/>
</dbReference>
<comment type="caution">
    <text evidence="2">The sequence shown here is derived from an EMBL/GenBank/DDBJ whole genome shotgun (WGS) entry which is preliminary data.</text>
</comment>
<gene>
    <name evidence="2" type="ORF">DDZ16_15430</name>
</gene>
<dbReference type="GO" id="GO:0004553">
    <property type="term" value="F:hydrolase activity, hydrolyzing O-glycosyl compounds"/>
    <property type="evidence" value="ECO:0007669"/>
    <property type="project" value="InterPro"/>
</dbReference>
<dbReference type="InterPro" id="IPR039743">
    <property type="entry name" value="6GAL/EXGAL"/>
</dbReference>
<keyword evidence="2" id="KW-0624">Polysaccharide degradation</keyword>
<organism evidence="2 3">
    <name type="scientific">Marinilabilia rubra</name>
    <dbReference type="NCBI Taxonomy" id="2162893"/>
    <lineage>
        <taxon>Bacteria</taxon>
        <taxon>Pseudomonadati</taxon>
        <taxon>Bacteroidota</taxon>
        <taxon>Bacteroidia</taxon>
        <taxon>Marinilabiliales</taxon>
        <taxon>Marinilabiliaceae</taxon>
        <taxon>Marinilabilia</taxon>
    </lineage>
</organism>
<evidence type="ECO:0000259" key="1">
    <source>
        <dbReference type="Pfam" id="PF14587"/>
    </source>
</evidence>
<keyword evidence="2" id="KW-0378">Hydrolase</keyword>
<dbReference type="PANTHER" id="PTHR42767:SF1">
    <property type="entry name" value="ENDO-BETA-1,6-GALACTANASE-LIKE DOMAIN-CONTAINING PROTEIN"/>
    <property type="match status" value="1"/>
</dbReference>
<keyword evidence="2" id="KW-0326">Glycosidase</keyword>
<dbReference type="SUPFAM" id="SSF51445">
    <property type="entry name" value="(Trans)glycosidases"/>
    <property type="match status" value="1"/>
</dbReference>